<name>A0ABM9A1R3_9VIBR</name>
<dbReference type="Proteomes" id="UP000838748">
    <property type="component" value="Unassembled WGS sequence"/>
</dbReference>
<reference evidence="3" key="1">
    <citation type="submission" date="2021-11" db="EMBL/GenBank/DDBJ databases">
        <authorList>
            <person name="Rodrigo-Torres L."/>
            <person name="Arahal R. D."/>
            <person name="Lucena T."/>
        </authorList>
    </citation>
    <scope>NUCLEOTIDE SEQUENCE</scope>
    <source>
        <strain evidence="3">CECT 7928</strain>
    </source>
</reference>
<feature type="domain" description="DUF2241" evidence="1">
    <location>
        <begin position="2"/>
        <end position="71"/>
    </location>
</feature>
<evidence type="ECO:0000259" key="1">
    <source>
        <dbReference type="Pfam" id="PF10000"/>
    </source>
</evidence>
<evidence type="ECO:0000313" key="3">
    <source>
        <dbReference type="EMBL" id="CAH0537755.1"/>
    </source>
</evidence>
<comment type="caution">
    <text evidence="3">The sequence shown here is derived from an EMBL/GenBank/DDBJ whole genome shotgun (WGS) entry which is preliminary data.</text>
</comment>
<dbReference type="Gene3D" id="3.30.2130.10">
    <property type="entry name" value="VC0802-like"/>
    <property type="match status" value="1"/>
</dbReference>
<dbReference type="Pfam" id="PF10000">
    <property type="entry name" value="ACT_3"/>
    <property type="match status" value="1"/>
</dbReference>
<proteinExistence type="predicted"/>
<dbReference type="PANTHER" id="PTHR39199:SF1">
    <property type="entry name" value="BLR5128 PROTEIN"/>
    <property type="match status" value="1"/>
</dbReference>
<feature type="domain" description="CASTOR ACT" evidence="2">
    <location>
        <begin position="73"/>
        <end position="127"/>
    </location>
</feature>
<dbReference type="SUPFAM" id="SSF55021">
    <property type="entry name" value="ACT-like"/>
    <property type="match status" value="2"/>
</dbReference>
<dbReference type="InterPro" id="IPR045865">
    <property type="entry name" value="ACT-like_dom_sf"/>
</dbReference>
<dbReference type="Pfam" id="PF13840">
    <property type="entry name" value="ACT_7"/>
    <property type="match status" value="1"/>
</dbReference>
<keyword evidence="4" id="KW-1185">Reference proteome</keyword>
<dbReference type="RefSeq" id="WP_237360649.1">
    <property type="nucleotide sequence ID" value="NZ_CAKLDM010000001.1"/>
</dbReference>
<dbReference type="EMBL" id="CAKLDM010000001">
    <property type="protein sequence ID" value="CAH0537755.1"/>
    <property type="molecule type" value="Genomic_DNA"/>
</dbReference>
<evidence type="ECO:0000313" key="4">
    <source>
        <dbReference type="Proteomes" id="UP000838748"/>
    </source>
</evidence>
<sequence length="135" mass="14572">MSGITELSLLIKSMSPKLQAEEYVFCSVPKQAFSQYALLEPICTFQEKEGITLIVTVQQAMQANLSFDGKFKQITLQVHSSLDAVGLTAAVSTKLASVGISANVVAAYFHDHVYVPSDKADEAMEALLELSEAGK</sequence>
<organism evidence="3 4">
    <name type="scientific">Vibrio marisflavi CECT 7928</name>
    <dbReference type="NCBI Taxonomy" id="634439"/>
    <lineage>
        <taxon>Bacteria</taxon>
        <taxon>Pseudomonadati</taxon>
        <taxon>Pseudomonadota</taxon>
        <taxon>Gammaproteobacteria</taxon>
        <taxon>Vibrionales</taxon>
        <taxon>Vibrionaceae</taxon>
        <taxon>Vibrio</taxon>
    </lineage>
</organism>
<evidence type="ECO:0008006" key="5">
    <source>
        <dbReference type="Google" id="ProtNLM"/>
    </source>
</evidence>
<dbReference type="InterPro" id="IPR018717">
    <property type="entry name" value="DUF2241"/>
</dbReference>
<dbReference type="PANTHER" id="PTHR39199">
    <property type="entry name" value="BLR5128 PROTEIN"/>
    <property type="match status" value="1"/>
</dbReference>
<dbReference type="InterPro" id="IPR027795">
    <property type="entry name" value="CASTOR_ACT_dom"/>
</dbReference>
<protein>
    <recommendedName>
        <fullName evidence="5">Aspartate kinase</fullName>
    </recommendedName>
</protein>
<accession>A0ABM9A1R3</accession>
<evidence type="ECO:0000259" key="2">
    <source>
        <dbReference type="Pfam" id="PF13840"/>
    </source>
</evidence>
<gene>
    <name evidence="3" type="ORF">VMF7928_01308</name>
</gene>